<evidence type="ECO:0000313" key="2">
    <source>
        <dbReference type="EMBL" id="MFC7360669.1"/>
    </source>
</evidence>
<dbReference type="EMBL" id="JBHTCH010000014">
    <property type="protein sequence ID" value="MFC7360669.1"/>
    <property type="molecule type" value="Genomic_DNA"/>
</dbReference>
<gene>
    <name evidence="2" type="ORF">ACFQO6_10340</name>
</gene>
<keyword evidence="3" id="KW-1185">Reference proteome</keyword>
<evidence type="ECO:0000313" key="3">
    <source>
        <dbReference type="Proteomes" id="UP001596524"/>
    </source>
</evidence>
<feature type="region of interest" description="Disordered" evidence="1">
    <location>
        <begin position="31"/>
        <end position="94"/>
    </location>
</feature>
<protein>
    <recommendedName>
        <fullName evidence="4">Lipoprotein</fullName>
    </recommendedName>
</protein>
<evidence type="ECO:0008006" key="4">
    <source>
        <dbReference type="Google" id="ProtNLM"/>
    </source>
</evidence>
<sequence>MNTSHAGRTIAAAAAIAGTFFATTACGVEKSATGTISKPAQAPSAETSVPAHRSYPADGRENRPGQKTFPADGREHRNPAPEAFTGKHKQPVDW</sequence>
<organism evidence="2 3">
    <name type="scientific">Nocardioides astragali</name>
    <dbReference type="NCBI Taxonomy" id="1776736"/>
    <lineage>
        <taxon>Bacteria</taxon>
        <taxon>Bacillati</taxon>
        <taxon>Actinomycetota</taxon>
        <taxon>Actinomycetes</taxon>
        <taxon>Propionibacteriales</taxon>
        <taxon>Nocardioidaceae</taxon>
        <taxon>Nocardioides</taxon>
    </lineage>
</organism>
<reference evidence="3" key="1">
    <citation type="journal article" date="2019" name="Int. J. Syst. Evol. Microbiol.">
        <title>The Global Catalogue of Microorganisms (GCM) 10K type strain sequencing project: providing services to taxonomists for standard genome sequencing and annotation.</title>
        <authorList>
            <consortium name="The Broad Institute Genomics Platform"/>
            <consortium name="The Broad Institute Genome Sequencing Center for Infectious Disease"/>
            <person name="Wu L."/>
            <person name="Ma J."/>
        </authorList>
    </citation>
    <scope>NUCLEOTIDE SEQUENCE [LARGE SCALE GENOMIC DNA]</scope>
    <source>
        <strain evidence="3">FCH27</strain>
    </source>
</reference>
<evidence type="ECO:0000256" key="1">
    <source>
        <dbReference type="SAM" id="MobiDB-lite"/>
    </source>
</evidence>
<name>A0ABW2N2H5_9ACTN</name>
<dbReference type="RefSeq" id="WP_255888801.1">
    <property type="nucleotide sequence ID" value="NZ_JAFMZM010000001.1"/>
</dbReference>
<accession>A0ABW2N2H5</accession>
<proteinExistence type="predicted"/>
<comment type="caution">
    <text evidence="2">The sequence shown here is derived from an EMBL/GenBank/DDBJ whole genome shotgun (WGS) entry which is preliminary data.</text>
</comment>
<dbReference type="Proteomes" id="UP001596524">
    <property type="component" value="Unassembled WGS sequence"/>
</dbReference>